<dbReference type="EMBL" id="ATBP01000127">
    <property type="protein sequence ID" value="ETR72644.1"/>
    <property type="molecule type" value="Genomic_DNA"/>
</dbReference>
<feature type="transmembrane region" description="Helical" evidence="1">
    <location>
        <begin position="73"/>
        <end position="101"/>
    </location>
</feature>
<sequence length="690" mass="78946">MLSGMFTYLYLRTINIQLTASVVGAISWMFNGYVMVWLEFENTPMIAFTLPAMLFSIECYLCKKRMYQFSCMILFSALAVSVGYAHLLIYQLIFIGIYILYRFTQTKNNGNPKILFLNVMAPMGAILISFIVCANFFTGHLMMLNEGQRHPYDCQKIFDKTACIPGEYLSTLIFPDIFGSPAKKLSLTPKKHGQIYNNYNEMCIYVGIPTFFLAMISLLIYRQKPFVLFFMLSSFLSLGMAMGSILYYPLIKFVPGLNLSTPTRIVYIFGFAMSILAAFGADSLLDNENKSLKRILPLLWGMIILISLSLALFVQTKTGRQIVVDVSGILANIDTPNQYYILKESIFKYLKQYYAIYSETILTPFVIACSVYILLVCLLRTTKQNVKIYILWLISFILAYDLMSFGLQYNTRSIESLAYPKTPAIEFLQKKQSRYRIMTFGNFYFNGFVPFGIEDIGGYSSFYPGRYGQYIYLSQQGPEASLPERYSRWLTFNTFKSPLIDLLNMKYILISPDTTIQSEQLSLVYDYEIKIYENINAFPRYFMVCGHDIATDKQDALKKVGSYTGEDFKKKVILEKKPGVTYDSNALSINPSYQINEIFCNANKIELSVESTQNGFLVISNNYHPGWEASINGKKTEVFQGNYIMQAVWIPAGKHHLVLEFKPFLMKIGLIVSTAGWLILFGFLIAFCLM</sequence>
<feature type="transmembrane region" description="Helical" evidence="1">
    <location>
        <begin position="121"/>
        <end position="141"/>
    </location>
</feature>
<evidence type="ECO:0000313" key="3">
    <source>
        <dbReference type="Proteomes" id="UP000189670"/>
    </source>
</evidence>
<feature type="transmembrane region" description="Helical" evidence="1">
    <location>
        <begin position="388"/>
        <end position="407"/>
    </location>
</feature>
<proteinExistence type="predicted"/>
<dbReference type="PANTHER" id="PTHR38454">
    <property type="entry name" value="INTEGRAL MEMBRANE PROTEIN-RELATED"/>
    <property type="match status" value="1"/>
</dbReference>
<feature type="transmembrane region" description="Helical" evidence="1">
    <location>
        <begin position="202"/>
        <end position="221"/>
    </location>
</feature>
<dbReference type="Pfam" id="PF09586">
    <property type="entry name" value="YfhO"/>
    <property type="match status" value="1"/>
</dbReference>
<name>A0A1V1PCZ0_9BACT</name>
<keyword evidence="1" id="KW-0472">Membrane</keyword>
<feature type="transmembrane region" description="Helical" evidence="1">
    <location>
        <begin position="354"/>
        <end position="376"/>
    </location>
</feature>
<evidence type="ECO:0000313" key="2">
    <source>
        <dbReference type="EMBL" id="ETR72644.1"/>
    </source>
</evidence>
<gene>
    <name evidence="2" type="ORF">OMM_01565</name>
</gene>
<dbReference type="PANTHER" id="PTHR38454:SF1">
    <property type="entry name" value="INTEGRAL MEMBRANE PROTEIN"/>
    <property type="match status" value="1"/>
</dbReference>
<protein>
    <recommendedName>
        <fullName evidence="4">Bacterial membrane protein YfhO</fullName>
    </recommendedName>
</protein>
<feature type="transmembrane region" description="Helical" evidence="1">
    <location>
        <begin position="297"/>
        <end position="314"/>
    </location>
</feature>
<evidence type="ECO:0008006" key="4">
    <source>
        <dbReference type="Google" id="ProtNLM"/>
    </source>
</evidence>
<keyword evidence="1" id="KW-0812">Transmembrane</keyword>
<dbReference type="InterPro" id="IPR018580">
    <property type="entry name" value="Uncharacterised_YfhO"/>
</dbReference>
<organism evidence="2 3">
    <name type="scientific">Candidatus Magnetoglobus multicellularis str. Araruama</name>
    <dbReference type="NCBI Taxonomy" id="890399"/>
    <lineage>
        <taxon>Bacteria</taxon>
        <taxon>Pseudomonadati</taxon>
        <taxon>Thermodesulfobacteriota</taxon>
        <taxon>Desulfobacteria</taxon>
        <taxon>Desulfobacterales</taxon>
        <taxon>Desulfobacteraceae</taxon>
        <taxon>Candidatus Magnetoglobus</taxon>
    </lineage>
</organism>
<accession>A0A1V1PCZ0</accession>
<feature type="transmembrane region" description="Helical" evidence="1">
    <location>
        <begin position="9"/>
        <end position="30"/>
    </location>
</feature>
<comment type="caution">
    <text evidence="2">The sequence shown here is derived from an EMBL/GenBank/DDBJ whole genome shotgun (WGS) entry which is preliminary data.</text>
</comment>
<feature type="transmembrane region" description="Helical" evidence="1">
    <location>
        <begin position="664"/>
        <end position="689"/>
    </location>
</feature>
<feature type="transmembrane region" description="Helical" evidence="1">
    <location>
        <begin position="265"/>
        <end position="285"/>
    </location>
</feature>
<feature type="transmembrane region" description="Helical" evidence="1">
    <location>
        <begin position="228"/>
        <end position="250"/>
    </location>
</feature>
<dbReference type="AlphaFoldDB" id="A0A1V1PCZ0"/>
<evidence type="ECO:0000256" key="1">
    <source>
        <dbReference type="SAM" id="Phobius"/>
    </source>
</evidence>
<dbReference type="Proteomes" id="UP000189670">
    <property type="component" value="Unassembled WGS sequence"/>
</dbReference>
<reference evidence="3" key="1">
    <citation type="submission" date="2012-11" db="EMBL/GenBank/DDBJ databases">
        <authorList>
            <person name="Lucero-Rivera Y.E."/>
            <person name="Tovar-Ramirez D."/>
        </authorList>
    </citation>
    <scope>NUCLEOTIDE SEQUENCE [LARGE SCALE GENOMIC DNA]</scope>
    <source>
        <strain evidence="3">Araruama</strain>
    </source>
</reference>
<keyword evidence="1" id="KW-1133">Transmembrane helix</keyword>